<organism evidence="1">
    <name type="scientific">uncultured Caudovirales phage</name>
    <dbReference type="NCBI Taxonomy" id="2100421"/>
    <lineage>
        <taxon>Viruses</taxon>
        <taxon>Duplodnaviria</taxon>
        <taxon>Heunggongvirae</taxon>
        <taxon>Uroviricota</taxon>
        <taxon>Caudoviricetes</taxon>
        <taxon>Peduoviridae</taxon>
        <taxon>Maltschvirus</taxon>
        <taxon>Maltschvirus maltsch</taxon>
    </lineage>
</organism>
<dbReference type="EMBL" id="LR796190">
    <property type="protein sequence ID" value="CAB4124397.1"/>
    <property type="molecule type" value="Genomic_DNA"/>
</dbReference>
<name>A0A6J5KU39_9CAUD</name>
<protein>
    <recommendedName>
        <fullName evidence="2">DNA-directed DNA polymerase, family A, palm domain containing protein</fullName>
    </recommendedName>
</protein>
<dbReference type="InterPro" id="IPR043502">
    <property type="entry name" value="DNA/RNA_pol_sf"/>
</dbReference>
<feature type="non-terminal residue" evidence="1">
    <location>
        <position position="1"/>
    </location>
</feature>
<reference evidence="1" key="1">
    <citation type="submission" date="2020-04" db="EMBL/GenBank/DDBJ databases">
        <authorList>
            <person name="Chiriac C."/>
            <person name="Salcher M."/>
            <person name="Ghai R."/>
            <person name="Kavagutti S V."/>
        </authorList>
    </citation>
    <scope>NUCLEOTIDE SEQUENCE</scope>
</reference>
<evidence type="ECO:0000313" key="1">
    <source>
        <dbReference type="EMBL" id="CAB4124397.1"/>
    </source>
</evidence>
<proteinExistence type="predicted"/>
<sequence>RQWVRITTHGGKLFENLCQAIARDVMAENMPAIEAAGYNIVLTVHDEIIAEAPDSDEFNHEHLAALMATPPPWAPDMPLAAAGFDTYRYRKE</sequence>
<gene>
    <name evidence="1" type="ORF">UFOVP52_1</name>
</gene>
<accession>A0A6J5KU39</accession>
<dbReference type="SUPFAM" id="SSF56672">
    <property type="entry name" value="DNA/RNA polymerases"/>
    <property type="match status" value="1"/>
</dbReference>
<evidence type="ECO:0008006" key="2">
    <source>
        <dbReference type="Google" id="ProtNLM"/>
    </source>
</evidence>